<dbReference type="Proteomes" id="UP000694888">
    <property type="component" value="Unplaced"/>
</dbReference>
<sequence length="640" mass="71300">MTRIKGLGANVLGRLGPFSRAPPTPPFRSAIKKCSVSSSSASDDSSKSTLLPPGPSGLPLVGSMLQWDGPRTNLAWTRQYGPIYQVKMGNKDLVYLNSMKLVTKYLEGRNGEMFLDRPMGPAAIAEGLLFGSGESWQKNKRAFMKALHTSTFLQNMEGSVQSEITIATDSLQNECDKPMKIGDIMLPACTNAIVGLLLGGSLPRDCPERKELLKVARSLEGADLRSILTQISLKHPKLREPLSKLLFKDIVDVHGNSRRLQRLLRQWIRQTRSGTMTPSHVPFHAIVSVPDDNKADGPHAKCPRLVMPKQQQDNEENIAEQSSLSQNLEQSKLYPSAECLLTPPSDDSVIEEAMRSASHLAVFGFPGTAKGEMPFEAPAVVEAARPETPLTEFQWTFSRQMSVNPQQDSILKRILNQPEFLHLTEENDEELLQSLIDLFFGGITSTLSALEFTLSYLTQNPLMQEHAQKEIDRVLAGKPGGQVTWSDRENMPYVHACIVEALRLGAVTPSSLPHVAKDDTEIEGYFVQKGTMVLAGIYSLHYDPVYYLDPEAFRPQRHLDTDGKFKAPESYRPYGVGARRCVGDKMAEMQLFLYTASILRNFSLKPLPGKKGTSMETHMRIVHRLKDFKCILHRRNLTSE</sequence>
<dbReference type="Pfam" id="PF00067">
    <property type="entry name" value="p450"/>
    <property type="match status" value="2"/>
</dbReference>
<gene>
    <name evidence="5" type="primary">LOC101845026</name>
</gene>
<evidence type="ECO:0000313" key="4">
    <source>
        <dbReference type="Proteomes" id="UP000694888"/>
    </source>
</evidence>
<dbReference type="GeneID" id="101845026"/>
<dbReference type="InterPro" id="IPR050182">
    <property type="entry name" value="Cytochrome_P450_fam2"/>
</dbReference>
<evidence type="ECO:0000256" key="1">
    <source>
        <dbReference type="ARBA" id="ARBA00010617"/>
    </source>
</evidence>
<dbReference type="PANTHER" id="PTHR24300">
    <property type="entry name" value="CYTOCHROME P450 508A4-RELATED"/>
    <property type="match status" value="1"/>
</dbReference>
<dbReference type="SUPFAM" id="SSF48264">
    <property type="entry name" value="Cytochrome P450"/>
    <property type="match status" value="1"/>
</dbReference>
<keyword evidence="4" id="KW-1185">Reference proteome</keyword>
<accession>A0ABM0K147</accession>
<name>A0ABM0K147_APLCA</name>
<dbReference type="PRINTS" id="PR00385">
    <property type="entry name" value="P450"/>
</dbReference>
<evidence type="ECO:0000256" key="2">
    <source>
        <dbReference type="ARBA" id="ARBA00022723"/>
    </source>
</evidence>
<comment type="similarity">
    <text evidence="1">Belongs to the cytochrome P450 family.</text>
</comment>
<dbReference type="PANTHER" id="PTHR24300:SF375">
    <property type="entry name" value="CYTOCHROME P450 FAMILY"/>
    <property type="match status" value="1"/>
</dbReference>
<proteinExistence type="inferred from homology"/>
<dbReference type="Gene3D" id="1.10.630.10">
    <property type="entry name" value="Cytochrome P450"/>
    <property type="match status" value="2"/>
</dbReference>
<organism evidence="4 5">
    <name type="scientific">Aplysia californica</name>
    <name type="common">California sea hare</name>
    <dbReference type="NCBI Taxonomy" id="6500"/>
    <lineage>
        <taxon>Eukaryota</taxon>
        <taxon>Metazoa</taxon>
        <taxon>Spiralia</taxon>
        <taxon>Lophotrochozoa</taxon>
        <taxon>Mollusca</taxon>
        <taxon>Gastropoda</taxon>
        <taxon>Heterobranchia</taxon>
        <taxon>Euthyneura</taxon>
        <taxon>Tectipleura</taxon>
        <taxon>Aplysiida</taxon>
        <taxon>Aplysioidea</taxon>
        <taxon>Aplysiidae</taxon>
        <taxon>Aplysia</taxon>
    </lineage>
</organism>
<keyword evidence="3" id="KW-0408">Iron</keyword>
<dbReference type="InterPro" id="IPR036396">
    <property type="entry name" value="Cyt_P450_sf"/>
</dbReference>
<dbReference type="InterPro" id="IPR002401">
    <property type="entry name" value="Cyt_P450_E_grp-I"/>
</dbReference>
<reference evidence="5" key="1">
    <citation type="submission" date="2025-08" db="UniProtKB">
        <authorList>
            <consortium name="RefSeq"/>
        </authorList>
    </citation>
    <scope>IDENTIFICATION</scope>
</reference>
<dbReference type="InterPro" id="IPR001128">
    <property type="entry name" value="Cyt_P450"/>
</dbReference>
<evidence type="ECO:0000256" key="3">
    <source>
        <dbReference type="ARBA" id="ARBA00023004"/>
    </source>
</evidence>
<dbReference type="RefSeq" id="XP_005106305.2">
    <property type="nucleotide sequence ID" value="XM_005106248.3"/>
</dbReference>
<evidence type="ECO:0000313" key="5">
    <source>
        <dbReference type="RefSeq" id="XP_005106305.2"/>
    </source>
</evidence>
<keyword evidence="2" id="KW-0479">Metal-binding</keyword>
<dbReference type="PRINTS" id="PR00463">
    <property type="entry name" value="EP450I"/>
</dbReference>
<protein>
    <submittedName>
        <fullName evidence="5">Cytochrome P450 2J5</fullName>
    </submittedName>
</protein>